<gene>
    <name evidence="2" type="ORF">H8S08_07060</name>
</gene>
<evidence type="ECO:0000313" key="3">
    <source>
        <dbReference type="Proteomes" id="UP000636891"/>
    </source>
</evidence>
<dbReference type="Proteomes" id="UP000636891">
    <property type="component" value="Unassembled WGS sequence"/>
</dbReference>
<sequence>MKLLLLFALICPAALTVFGAEPQPRVKGDAIYFYCTSRTDPDEGVERSENPANDNNPLYVHRPILFRMVSKAKDIFIHFAFYNYNPTELSKTRPVIPVKDQMEIVTGPRTMLRFINTFNPITLENKLASFKTKEESWAWVDSLKATGKQIYLIDWNDPINGSGGTELRLIQVRPTLTNRPSY</sequence>
<organism evidence="2 3">
    <name type="scientific">Alistipes hominis</name>
    <dbReference type="NCBI Taxonomy" id="2763015"/>
    <lineage>
        <taxon>Bacteria</taxon>
        <taxon>Pseudomonadati</taxon>
        <taxon>Bacteroidota</taxon>
        <taxon>Bacteroidia</taxon>
        <taxon>Bacteroidales</taxon>
        <taxon>Rikenellaceae</taxon>
        <taxon>Alistipes</taxon>
    </lineage>
</organism>
<proteinExistence type="predicted"/>
<reference evidence="2 3" key="1">
    <citation type="submission" date="2020-08" db="EMBL/GenBank/DDBJ databases">
        <title>Genome public.</title>
        <authorList>
            <person name="Liu C."/>
            <person name="Sun Q."/>
        </authorList>
    </citation>
    <scope>NUCLEOTIDE SEQUENCE [LARGE SCALE GENOMIC DNA]</scope>
    <source>
        <strain evidence="2 3">New-7</strain>
    </source>
</reference>
<keyword evidence="3" id="KW-1185">Reference proteome</keyword>
<feature type="signal peptide" evidence="1">
    <location>
        <begin position="1"/>
        <end position="19"/>
    </location>
</feature>
<comment type="caution">
    <text evidence="2">The sequence shown here is derived from an EMBL/GenBank/DDBJ whole genome shotgun (WGS) entry which is preliminary data.</text>
</comment>
<dbReference type="EMBL" id="JACOOK010000003">
    <property type="protein sequence ID" value="MBC5616778.1"/>
    <property type="molecule type" value="Genomic_DNA"/>
</dbReference>
<protein>
    <submittedName>
        <fullName evidence="2">Uncharacterized protein</fullName>
    </submittedName>
</protein>
<feature type="chain" id="PRO_5047130245" evidence="1">
    <location>
        <begin position="20"/>
        <end position="182"/>
    </location>
</feature>
<evidence type="ECO:0000256" key="1">
    <source>
        <dbReference type="SAM" id="SignalP"/>
    </source>
</evidence>
<keyword evidence="1" id="KW-0732">Signal</keyword>
<evidence type="ECO:0000313" key="2">
    <source>
        <dbReference type="EMBL" id="MBC5616778.1"/>
    </source>
</evidence>
<dbReference type="RefSeq" id="WP_125147187.1">
    <property type="nucleotide sequence ID" value="NZ_JACOOK010000003.1"/>
</dbReference>
<accession>A0ABR7CM86</accession>
<name>A0ABR7CM86_9BACT</name>